<comment type="similarity">
    <text evidence="1">Belongs to the universal stress protein A family.</text>
</comment>
<name>A0A541B488_9NOCA</name>
<dbReference type="Proteomes" id="UP000316256">
    <property type="component" value="Unassembled WGS sequence"/>
</dbReference>
<accession>A0A541B488</accession>
<protein>
    <submittedName>
        <fullName evidence="3">Universal stress protein</fullName>
    </submittedName>
</protein>
<dbReference type="PANTHER" id="PTHR46268:SF6">
    <property type="entry name" value="UNIVERSAL STRESS PROTEIN UP12"/>
    <property type="match status" value="1"/>
</dbReference>
<dbReference type="AlphaFoldDB" id="A0A541B488"/>
<reference evidence="3 4" key="1">
    <citation type="submission" date="2019-06" db="EMBL/GenBank/DDBJ databases">
        <title>Rhodococcus spaelei sp. nov., isolated from a cave.</title>
        <authorList>
            <person name="Lee S.D."/>
        </authorList>
    </citation>
    <scope>NUCLEOTIDE SEQUENCE [LARGE SCALE GENOMIC DNA]</scope>
    <source>
        <strain evidence="3 4">C9-5</strain>
    </source>
</reference>
<dbReference type="Pfam" id="PF00582">
    <property type="entry name" value="Usp"/>
    <property type="match status" value="2"/>
</dbReference>
<proteinExistence type="inferred from homology"/>
<evidence type="ECO:0000259" key="2">
    <source>
        <dbReference type="Pfam" id="PF00582"/>
    </source>
</evidence>
<dbReference type="EMBL" id="VIGH01000007">
    <property type="protein sequence ID" value="TQF67132.1"/>
    <property type="molecule type" value="Genomic_DNA"/>
</dbReference>
<organism evidence="3 4">
    <name type="scientific">Rhodococcus spelaei</name>
    <dbReference type="NCBI Taxonomy" id="2546320"/>
    <lineage>
        <taxon>Bacteria</taxon>
        <taxon>Bacillati</taxon>
        <taxon>Actinomycetota</taxon>
        <taxon>Actinomycetes</taxon>
        <taxon>Mycobacteriales</taxon>
        <taxon>Nocardiaceae</taxon>
        <taxon>Rhodococcus</taxon>
    </lineage>
</organism>
<dbReference type="InterPro" id="IPR006016">
    <property type="entry name" value="UspA"/>
</dbReference>
<dbReference type="Gene3D" id="3.40.50.620">
    <property type="entry name" value="HUPs"/>
    <property type="match status" value="2"/>
</dbReference>
<dbReference type="PANTHER" id="PTHR46268">
    <property type="entry name" value="STRESS RESPONSE PROTEIN NHAX"/>
    <property type="match status" value="1"/>
</dbReference>
<sequence>MADHSQIVVGVDGSDSSKAAVAWAADSAAARGTTLRLVSAALAPLPFAGMAAVGQDFYDDLEAESRRLLDEARTIALERAPDLVVEASLHAGQPVPVLLDWSERAALVVLGSRGRGEFTGAVLGSVADALATHGSCPVVVIRGAVTEPGNGPVVVGVDGSANSGPAIGAAFTEASLRGSTLVAAFAASDHAVDRFLNVVHEPDTALDSVREALAAALAGWEEKFPDVAVERVVAKDRPVQLLLDQAGTAQLVVVGSRGRGGFRGMLLGSTSRALLHGVECPLMIVRDRR</sequence>
<dbReference type="InterPro" id="IPR006015">
    <property type="entry name" value="Universal_stress_UspA"/>
</dbReference>
<keyword evidence="4" id="KW-1185">Reference proteome</keyword>
<evidence type="ECO:0000313" key="4">
    <source>
        <dbReference type="Proteomes" id="UP000316256"/>
    </source>
</evidence>
<evidence type="ECO:0000256" key="1">
    <source>
        <dbReference type="ARBA" id="ARBA00008791"/>
    </source>
</evidence>
<dbReference type="OrthoDB" id="3174546at2"/>
<dbReference type="SUPFAM" id="SSF52402">
    <property type="entry name" value="Adenine nucleotide alpha hydrolases-like"/>
    <property type="match status" value="2"/>
</dbReference>
<gene>
    <name evidence="3" type="ORF">FK531_16300</name>
</gene>
<feature type="domain" description="UspA" evidence="2">
    <location>
        <begin position="6"/>
        <end position="142"/>
    </location>
</feature>
<evidence type="ECO:0000313" key="3">
    <source>
        <dbReference type="EMBL" id="TQF67132.1"/>
    </source>
</evidence>
<dbReference type="PRINTS" id="PR01438">
    <property type="entry name" value="UNVRSLSTRESS"/>
</dbReference>
<dbReference type="RefSeq" id="WP_142101164.1">
    <property type="nucleotide sequence ID" value="NZ_VIGH01000007.1"/>
</dbReference>
<dbReference type="InterPro" id="IPR014729">
    <property type="entry name" value="Rossmann-like_a/b/a_fold"/>
</dbReference>
<feature type="domain" description="UspA" evidence="2">
    <location>
        <begin position="152"/>
        <end position="286"/>
    </location>
</feature>
<comment type="caution">
    <text evidence="3">The sequence shown here is derived from an EMBL/GenBank/DDBJ whole genome shotgun (WGS) entry which is preliminary data.</text>
</comment>